<dbReference type="PANTHER" id="PTHR35175:SF2">
    <property type="entry name" value="DUF1289 DOMAIN-CONTAINING PROTEIN"/>
    <property type="match status" value="1"/>
</dbReference>
<dbReference type="InterPro" id="IPR010710">
    <property type="entry name" value="DUF1289"/>
</dbReference>
<dbReference type="AlphaFoldDB" id="A0A6S7B9Z4"/>
<proteinExistence type="predicted"/>
<protein>
    <recommendedName>
        <fullName evidence="3">Fe-S protein</fullName>
    </recommendedName>
</protein>
<name>A0A6S7B9Z4_9BURK</name>
<dbReference type="Pfam" id="PF06945">
    <property type="entry name" value="DUF1289"/>
    <property type="match status" value="1"/>
</dbReference>
<dbReference type="EMBL" id="CADIKM010000016">
    <property type="protein sequence ID" value="CAB3792808.1"/>
    <property type="molecule type" value="Genomic_DNA"/>
</dbReference>
<dbReference type="RefSeq" id="WP_175105941.1">
    <property type="nucleotide sequence ID" value="NZ_CADIKM010000016.1"/>
</dbReference>
<evidence type="ECO:0000313" key="2">
    <source>
        <dbReference type="Proteomes" id="UP000494115"/>
    </source>
</evidence>
<reference evidence="1 2" key="1">
    <citation type="submission" date="2020-04" db="EMBL/GenBank/DDBJ databases">
        <authorList>
            <person name="De Canck E."/>
        </authorList>
    </citation>
    <scope>NUCLEOTIDE SEQUENCE [LARGE SCALE GENOMIC DNA]</scope>
    <source>
        <strain evidence="1 2">LMG 28138</strain>
    </source>
</reference>
<sequence length="71" mass="7931">MITALDSSIALAKTLEPVGSPCTDVCKLDAQTGYCNGCMRTREEIKAWKTLPDGEKLRVFELLLDRQSRRS</sequence>
<gene>
    <name evidence="1" type="ORF">LMG28138_03424</name>
</gene>
<accession>A0A6S7B9Z4</accession>
<evidence type="ECO:0000313" key="1">
    <source>
        <dbReference type="EMBL" id="CAB3792808.1"/>
    </source>
</evidence>
<organism evidence="1 2">
    <name type="scientific">Pararobbsia alpina</name>
    <dbReference type="NCBI Taxonomy" id="621374"/>
    <lineage>
        <taxon>Bacteria</taxon>
        <taxon>Pseudomonadati</taxon>
        <taxon>Pseudomonadota</taxon>
        <taxon>Betaproteobacteria</taxon>
        <taxon>Burkholderiales</taxon>
        <taxon>Burkholderiaceae</taxon>
        <taxon>Pararobbsia</taxon>
    </lineage>
</organism>
<dbReference type="Proteomes" id="UP000494115">
    <property type="component" value="Unassembled WGS sequence"/>
</dbReference>
<dbReference type="PANTHER" id="PTHR35175">
    <property type="entry name" value="DUF1289 DOMAIN-CONTAINING PROTEIN"/>
    <property type="match status" value="1"/>
</dbReference>
<evidence type="ECO:0008006" key="3">
    <source>
        <dbReference type="Google" id="ProtNLM"/>
    </source>
</evidence>
<keyword evidence="2" id="KW-1185">Reference proteome</keyword>